<gene>
    <name evidence="1" type="ORF">H1B31_02850</name>
</gene>
<dbReference type="Pfam" id="PF05258">
    <property type="entry name" value="DciA"/>
    <property type="match status" value="1"/>
</dbReference>
<proteinExistence type="predicted"/>
<reference evidence="1 2" key="1">
    <citation type="submission" date="2020-07" db="EMBL/GenBank/DDBJ databases">
        <title>Complete genome and description of Selenomonas timonensis sp. nov., a new bacterium isolated from a gingivitis subject.</title>
        <authorList>
            <person name="Antezack A."/>
        </authorList>
    </citation>
    <scope>NUCLEOTIDE SEQUENCE [LARGE SCALE GENOMIC DNA]</scope>
    <source>
        <strain evidence="1 2">Marseille-Q3039</strain>
    </source>
</reference>
<dbReference type="KEGG" id="stim:H1B31_02850"/>
<organism evidence="1 2">
    <name type="scientific">Selenomonas timonae</name>
    <dbReference type="NCBI Taxonomy" id="2754044"/>
    <lineage>
        <taxon>Bacteria</taxon>
        <taxon>Bacillati</taxon>
        <taxon>Bacillota</taxon>
        <taxon>Negativicutes</taxon>
        <taxon>Selenomonadales</taxon>
        <taxon>Selenomonadaceae</taxon>
        <taxon>Selenomonas</taxon>
    </lineage>
</organism>
<protein>
    <submittedName>
        <fullName evidence="1">DUF721 domain-containing protein</fullName>
    </submittedName>
</protein>
<keyword evidence="2" id="KW-1185">Reference proteome</keyword>
<dbReference type="AlphaFoldDB" id="A0A7G7VLB5"/>
<dbReference type="InterPro" id="IPR007922">
    <property type="entry name" value="DciA-like"/>
</dbReference>
<name>A0A7G7VLB5_9FIRM</name>
<evidence type="ECO:0000313" key="1">
    <source>
        <dbReference type="EMBL" id="QNH54908.1"/>
    </source>
</evidence>
<dbReference type="Proteomes" id="UP000515480">
    <property type="component" value="Chromosome"/>
</dbReference>
<dbReference type="PANTHER" id="PTHR36456">
    <property type="entry name" value="UPF0232 PROTEIN SCO3875"/>
    <property type="match status" value="1"/>
</dbReference>
<dbReference type="EMBL" id="CP060204">
    <property type="protein sequence ID" value="QNH54908.1"/>
    <property type="molecule type" value="Genomic_DNA"/>
</dbReference>
<evidence type="ECO:0000313" key="2">
    <source>
        <dbReference type="Proteomes" id="UP000515480"/>
    </source>
</evidence>
<dbReference type="PANTHER" id="PTHR36456:SF1">
    <property type="entry name" value="UPF0232 PROTEIN SCO3875"/>
    <property type="match status" value="1"/>
</dbReference>
<dbReference type="RefSeq" id="WP_185980830.1">
    <property type="nucleotide sequence ID" value="NZ_CP060204.1"/>
</dbReference>
<sequence>MRTTLGTADTGEDVRAAIHRLGPAFERDYITHTTLSHWADIMGDMIARRVRAVAVRDGKLFLYTPDATWKNEMRMSAPEIVQCVNNYAGGRMVKEIAFARSARPEPILSEEGVDTETPAAYARAVVQTGLTDEEIARGTALAETVSDGELATRIQRAYQISRKAQRLKEQRGFASCPSCGRMVQGVCLDCRRAEERSVRREVRAILRREPWAKLADIVRRVPSCDALMLGSERADLVRQIAGESEYTAQDSENARFLTMLHRGLPPEEVTPKKIQSTFWELRNELITTREFWEEMKKRKAKKK</sequence>
<accession>A0A7G7VLB5</accession>